<comment type="caution">
    <text evidence="2">The sequence shown here is derived from an EMBL/GenBank/DDBJ whole genome shotgun (WGS) entry which is preliminary data.</text>
</comment>
<gene>
    <name evidence="2" type="ORF">PACLA_8A006428</name>
</gene>
<dbReference type="PANTHER" id="PTHR21397:SF2">
    <property type="entry name" value="CHROMATIN COMPLEXES SUBUNIT BAP18"/>
    <property type="match status" value="1"/>
</dbReference>
<dbReference type="SUPFAM" id="SSF46689">
    <property type="entry name" value="Homeodomain-like"/>
    <property type="match status" value="1"/>
</dbReference>
<name>A0A7D9DBE3_PARCT</name>
<evidence type="ECO:0000256" key="1">
    <source>
        <dbReference type="SAM" id="MobiDB-lite"/>
    </source>
</evidence>
<reference evidence="2" key="1">
    <citation type="submission" date="2020-04" db="EMBL/GenBank/DDBJ databases">
        <authorList>
            <person name="Alioto T."/>
            <person name="Alioto T."/>
            <person name="Gomez Garrido J."/>
        </authorList>
    </citation>
    <scope>NUCLEOTIDE SEQUENCE</scope>
    <source>
        <strain evidence="2">A484AB</strain>
    </source>
</reference>
<keyword evidence="3" id="KW-1185">Reference proteome</keyword>
<organism evidence="2 3">
    <name type="scientific">Paramuricea clavata</name>
    <name type="common">Red gorgonian</name>
    <name type="synonym">Violescent sea-whip</name>
    <dbReference type="NCBI Taxonomy" id="317549"/>
    <lineage>
        <taxon>Eukaryota</taxon>
        <taxon>Metazoa</taxon>
        <taxon>Cnidaria</taxon>
        <taxon>Anthozoa</taxon>
        <taxon>Octocorallia</taxon>
        <taxon>Malacalcyonacea</taxon>
        <taxon>Plexauridae</taxon>
        <taxon>Paramuricea</taxon>
    </lineage>
</organism>
<protein>
    <submittedName>
        <fullName evidence="2">Chromatin complexes subunit BAP18-like isoform X2</fullName>
    </submittedName>
</protein>
<sequence>MSSTASKVADIFTAAGAAFNRLGELTVQLHPLTSDGSTQTSGKWGETEIEMLRDAVKRFGEDLKKISEIITTKSITQIKSALKQRVYEQNYAEPSPKKTPQKRTAKETEDAANGQTDGVAAKKIKQEPEDVASSSEQKERNKLTSPSKETDNEVDVESIEDTAAQNAQNASEADKTSSEVTSSDIASP</sequence>
<dbReference type="AlphaFoldDB" id="A0A7D9DBE3"/>
<accession>A0A7D9DBE3</accession>
<dbReference type="PANTHER" id="PTHR21397">
    <property type="entry name" value="CHROMATIN COMPLEXES SUBUNIT BAP18-RELATED"/>
    <property type="match status" value="1"/>
</dbReference>
<dbReference type="OrthoDB" id="10021571at2759"/>
<dbReference type="Gene3D" id="1.20.58.1880">
    <property type="match status" value="1"/>
</dbReference>
<dbReference type="GO" id="GO:0071339">
    <property type="term" value="C:MLL1 complex"/>
    <property type="evidence" value="ECO:0007669"/>
    <property type="project" value="TreeGrafter"/>
</dbReference>
<feature type="compositionally biased region" description="Polar residues" evidence="1">
    <location>
        <begin position="178"/>
        <end position="188"/>
    </location>
</feature>
<feature type="region of interest" description="Disordered" evidence="1">
    <location>
        <begin position="87"/>
        <end position="188"/>
    </location>
</feature>
<dbReference type="InterPro" id="IPR001005">
    <property type="entry name" value="SANT/Myb"/>
</dbReference>
<proteinExistence type="predicted"/>
<dbReference type="InterPro" id="IPR009057">
    <property type="entry name" value="Homeodomain-like_sf"/>
</dbReference>
<dbReference type="EMBL" id="CACRXK020000418">
    <property type="protein sequence ID" value="CAB3981693.1"/>
    <property type="molecule type" value="Genomic_DNA"/>
</dbReference>
<evidence type="ECO:0000313" key="2">
    <source>
        <dbReference type="EMBL" id="CAB3981693.1"/>
    </source>
</evidence>
<dbReference type="Proteomes" id="UP001152795">
    <property type="component" value="Unassembled WGS sequence"/>
</dbReference>
<dbReference type="Pfam" id="PF00249">
    <property type="entry name" value="Myb_DNA-binding"/>
    <property type="match status" value="1"/>
</dbReference>
<dbReference type="GO" id="GO:0016589">
    <property type="term" value="C:NURF complex"/>
    <property type="evidence" value="ECO:0007669"/>
    <property type="project" value="TreeGrafter"/>
</dbReference>
<evidence type="ECO:0000313" key="3">
    <source>
        <dbReference type="Proteomes" id="UP001152795"/>
    </source>
</evidence>
<dbReference type="CDD" id="cd00167">
    <property type="entry name" value="SANT"/>
    <property type="match status" value="1"/>
</dbReference>